<dbReference type="InterPro" id="IPR011010">
    <property type="entry name" value="DNA_brk_join_enz"/>
</dbReference>
<dbReference type="GO" id="GO:0006310">
    <property type="term" value="P:DNA recombination"/>
    <property type="evidence" value="ECO:0007669"/>
    <property type="project" value="UniProtKB-KW"/>
</dbReference>
<accession>A0A3A1NYL8</accession>
<dbReference type="EMBL" id="QXFM01000142">
    <property type="protein sequence ID" value="RIV80480.1"/>
    <property type="molecule type" value="Genomic_DNA"/>
</dbReference>
<dbReference type="InterPro" id="IPR002104">
    <property type="entry name" value="Integrase_catalytic"/>
</dbReference>
<dbReference type="GO" id="GO:0015074">
    <property type="term" value="P:DNA integration"/>
    <property type="evidence" value="ECO:0007669"/>
    <property type="project" value="InterPro"/>
</dbReference>
<gene>
    <name evidence="3" type="ORF">D2V17_19395</name>
</gene>
<dbReference type="GO" id="GO:0003677">
    <property type="term" value="F:DNA binding"/>
    <property type="evidence" value="ECO:0007669"/>
    <property type="project" value="InterPro"/>
</dbReference>
<evidence type="ECO:0000313" key="4">
    <source>
        <dbReference type="Proteomes" id="UP000265366"/>
    </source>
</evidence>
<dbReference type="Proteomes" id="UP000265366">
    <property type="component" value="Unassembled WGS sequence"/>
</dbReference>
<dbReference type="SUPFAM" id="SSF56349">
    <property type="entry name" value="DNA breaking-rejoining enzymes"/>
    <property type="match status" value="1"/>
</dbReference>
<dbReference type="AlphaFoldDB" id="A0A3A1NYL8"/>
<name>A0A3A1NYL8_9SPHN</name>
<organism evidence="3 4">
    <name type="scientific">Aurantiacibacter xanthus</name>
    <dbReference type="NCBI Taxonomy" id="1784712"/>
    <lineage>
        <taxon>Bacteria</taxon>
        <taxon>Pseudomonadati</taxon>
        <taxon>Pseudomonadota</taxon>
        <taxon>Alphaproteobacteria</taxon>
        <taxon>Sphingomonadales</taxon>
        <taxon>Erythrobacteraceae</taxon>
        <taxon>Aurantiacibacter</taxon>
    </lineage>
</organism>
<proteinExistence type="predicted"/>
<dbReference type="OrthoDB" id="7465727at2"/>
<evidence type="ECO:0000313" key="3">
    <source>
        <dbReference type="EMBL" id="RIV80480.1"/>
    </source>
</evidence>
<evidence type="ECO:0000256" key="1">
    <source>
        <dbReference type="ARBA" id="ARBA00023172"/>
    </source>
</evidence>
<dbReference type="RefSeq" id="WP_119594786.1">
    <property type="nucleotide sequence ID" value="NZ_QXFM01000142.1"/>
</dbReference>
<dbReference type="InterPro" id="IPR013762">
    <property type="entry name" value="Integrase-like_cat_sf"/>
</dbReference>
<comment type="caution">
    <text evidence="3">The sequence shown here is derived from an EMBL/GenBank/DDBJ whole genome shotgun (WGS) entry which is preliminary data.</text>
</comment>
<sequence length="356" mass="39790">MDLSKVGERQKLKARREPYWQRLSPGRFLGYRPSQREGLGTWVARIYDDDARKYHLKALGDFVALLARDRFAAAKGEVEKLAEIIATGGEIHREVETVADACRAYEAKGNDKATLQRLVFSDPIGDVKLDKLRRHHLREWRSRLTGKPSTINRAMVPLRAALGAVKEAGRPGTDAAWQEALKPAPKKEVKPEEHKRTYLTKEKRKALAELTPLVKALTILPIRPGALAALRVRDFDKRSGALTIPTDKAGAGRRIPLSGPQRHFIAAQCKGKTPAAWMFVQPDGKRWERHDWAVLLRQHGVSAYDVRHAVLTDLVDHGVPPNTVAKLAGTSVLMLQEHYYQLTDQAATDALARLAL</sequence>
<keyword evidence="4" id="KW-1185">Reference proteome</keyword>
<dbReference type="PROSITE" id="PS51898">
    <property type="entry name" value="TYR_RECOMBINASE"/>
    <property type="match status" value="1"/>
</dbReference>
<keyword evidence="1" id="KW-0233">DNA recombination</keyword>
<reference evidence="3 4" key="1">
    <citation type="submission" date="2018-08" db="EMBL/GenBank/DDBJ databases">
        <title>Erythrobacter zhengii sp.nov., a bacterium isolated from deep-sea sediment.</title>
        <authorList>
            <person name="Fang C."/>
            <person name="Wu Y.-H."/>
            <person name="Sun C."/>
            <person name="Wang H."/>
            <person name="Cheng H."/>
            <person name="Meng F.-X."/>
            <person name="Wang C.-S."/>
            <person name="Xu X.-W."/>
        </authorList>
    </citation>
    <scope>NUCLEOTIDE SEQUENCE [LARGE SCALE GENOMIC DNA]</scope>
    <source>
        <strain evidence="3 4">CCTCC AB 2015396</strain>
    </source>
</reference>
<evidence type="ECO:0000259" key="2">
    <source>
        <dbReference type="PROSITE" id="PS51898"/>
    </source>
</evidence>
<dbReference type="Gene3D" id="1.10.443.10">
    <property type="entry name" value="Intergrase catalytic core"/>
    <property type="match status" value="1"/>
</dbReference>
<protein>
    <submittedName>
        <fullName evidence="3">Integrase</fullName>
    </submittedName>
</protein>
<feature type="domain" description="Tyr recombinase" evidence="2">
    <location>
        <begin position="184"/>
        <end position="352"/>
    </location>
</feature>